<dbReference type="InterPro" id="IPR010131">
    <property type="entry name" value="MdtP/NodT-like"/>
</dbReference>
<proteinExistence type="inferred from homology"/>
<dbReference type="PANTHER" id="PTHR30203:SF23">
    <property type="entry name" value="OUTER MEMBRANE EFFLUX PROTEIN"/>
    <property type="match status" value="1"/>
</dbReference>
<accession>A0A2M9XLU1</accession>
<dbReference type="OrthoDB" id="9791261at2"/>
<dbReference type="SUPFAM" id="SSF56954">
    <property type="entry name" value="Outer membrane efflux proteins (OEP)"/>
    <property type="match status" value="1"/>
</dbReference>
<gene>
    <name evidence="2" type="ORF">EFP84_15020</name>
</gene>
<organism evidence="2 3">
    <name type="scientific">Leptospira kmetyi</name>
    <dbReference type="NCBI Taxonomy" id="408139"/>
    <lineage>
        <taxon>Bacteria</taxon>
        <taxon>Pseudomonadati</taxon>
        <taxon>Spirochaetota</taxon>
        <taxon>Spirochaetia</taxon>
        <taxon>Leptospirales</taxon>
        <taxon>Leptospiraceae</taxon>
        <taxon>Leptospira</taxon>
    </lineage>
</organism>
<dbReference type="GO" id="GO:0015562">
    <property type="term" value="F:efflux transmembrane transporter activity"/>
    <property type="evidence" value="ECO:0007669"/>
    <property type="project" value="InterPro"/>
</dbReference>
<sequence length="456" mass="52758">MCASTQRVVFIRILQFIMLFFFTFDTFSQGRESPLALFGDPLSVPKEESNSSVKVRIDLKKAEETFLRNNLSLLAKRLEVEASKAEIIQTRLWDNPVVSVDQNAYNQNTGQYLDTTKNGQTQIQIEQLFVLAGKRDKRIRLAQWNANTGEQDFYDLLRTLKLELRVTFYKLFYLKKSLEFFDENIRSIRKTIQSSEAVYKNRDILLSEVLRLKSILFRLETDRSEIVSGIIEKENILKLLLNEPEYADVVFEIETIEPEEKRNPILSKSGQELLSIAFDKRPDLKALEFGIKAEQTNLALQRSLAIPDLKLGGSWDRAGNYINNYYGVTVSMAIPTFDRNQGNIRESELILAAKKTKYEEKRIKIRAEVLSAVGKAKEKERLLSEYKDSFTKDYQNLAGLMVENYRKKYLTILEFADFFEAYSDSFLKMIRLQSDRVETMESVNYTLGSTVLEIGK</sequence>
<reference evidence="2 3" key="1">
    <citation type="submission" date="2018-11" db="EMBL/GenBank/DDBJ databases">
        <title>Complete genome sequence of Leptospira kmetyi isolate LS 001/16 from soil sample associated with a leptospirosis patient in Kelantan.</title>
        <authorList>
            <person name="Muhammad Yusoff F."/>
            <person name="Muhammad Yusoff S."/>
            <person name="Ahmad M.N."/>
            <person name="Yusof N.Y."/>
            <person name="Aziah I."/>
        </authorList>
    </citation>
    <scope>NUCLEOTIDE SEQUENCE [LARGE SCALE GENOMIC DNA]</scope>
    <source>
        <strain evidence="2 3">LS 001/16</strain>
    </source>
</reference>
<dbReference type="EMBL" id="CP033614">
    <property type="protein sequence ID" value="AYV56676.1"/>
    <property type="molecule type" value="Genomic_DNA"/>
</dbReference>
<dbReference type="Gene3D" id="1.20.1600.10">
    <property type="entry name" value="Outer membrane efflux proteins (OEP)"/>
    <property type="match status" value="1"/>
</dbReference>
<name>A0A2M9XLU1_9LEPT</name>
<dbReference type="PANTHER" id="PTHR30203">
    <property type="entry name" value="OUTER MEMBRANE CATION EFFLUX PROTEIN"/>
    <property type="match status" value="1"/>
</dbReference>
<evidence type="ECO:0000313" key="2">
    <source>
        <dbReference type="EMBL" id="AYV56676.1"/>
    </source>
</evidence>
<evidence type="ECO:0000256" key="1">
    <source>
        <dbReference type="ARBA" id="ARBA00007613"/>
    </source>
</evidence>
<evidence type="ECO:0000313" key="3">
    <source>
        <dbReference type="Proteomes" id="UP000276407"/>
    </source>
</evidence>
<comment type="similarity">
    <text evidence="1">Belongs to the outer membrane factor (OMF) (TC 1.B.17) family.</text>
</comment>
<dbReference type="RefSeq" id="WP_010575778.1">
    <property type="nucleotide sequence ID" value="NZ_CP033614.1"/>
</dbReference>
<protein>
    <submittedName>
        <fullName evidence="2">TolC family protein</fullName>
    </submittedName>
</protein>
<dbReference type="Proteomes" id="UP000276407">
    <property type="component" value="Chromosome 1"/>
</dbReference>
<dbReference type="Pfam" id="PF02321">
    <property type="entry name" value="OEP"/>
    <property type="match status" value="2"/>
</dbReference>
<dbReference type="InterPro" id="IPR003423">
    <property type="entry name" value="OMP_efflux"/>
</dbReference>
<dbReference type="KEGG" id="lkm:EFP84_15020"/>
<dbReference type="AlphaFoldDB" id="A0A2M9XLU1"/>